<dbReference type="SUPFAM" id="SSF52402">
    <property type="entry name" value="Adenine nucleotide alpha hydrolases-like"/>
    <property type="match status" value="1"/>
</dbReference>
<keyword evidence="1" id="KW-0436">Ligase</keyword>
<keyword evidence="3" id="KW-0332">GMP biosynthesis</keyword>
<feature type="domain" description="GMPS ATP-PPase" evidence="6">
    <location>
        <begin position="1"/>
        <end position="122"/>
    </location>
</feature>
<feature type="non-terminal residue" evidence="7">
    <location>
        <position position="136"/>
    </location>
</feature>
<dbReference type="GO" id="GO:0005524">
    <property type="term" value="F:ATP binding"/>
    <property type="evidence" value="ECO:0007669"/>
    <property type="project" value="UniProtKB-KW"/>
</dbReference>
<sequence length="136" mass="15263">MFKNLGVSVEIADSKEIFFNALRNITDPEEKREAITKAFYKDVFGDLVKKNGAKYLFQGTILTDVDETIAGIKRQHNVFEQLGIDPEDAFGYRILEPLVQLRKPAVRELARALGLPEETYNRPPFPGPALAARVIG</sequence>
<dbReference type="AlphaFoldDB" id="X1UZ14"/>
<dbReference type="GO" id="GO:0005829">
    <property type="term" value="C:cytosol"/>
    <property type="evidence" value="ECO:0007669"/>
    <property type="project" value="TreeGrafter"/>
</dbReference>
<protein>
    <recommendedName>
        <fullName evidence="6">GMPS ATP-PPase domain-containing protein</fullName>
    </recommendedName>
</protein>
<organism evidence="7">
    <name type="scientific">marine sediment metagenome</name>
    <dbReference type="NCBI Taxonomy" id="412755"/>
    <lineage>
        <taxon>unclassified sequences</taxon>
        <taxon>metagenomes</taxon>
        <taxon>ecological metagenomes</taxon>
    </lineage>
</organism>
<dbReference type="GO" id="GO:0003921">
    <property type="term" value="F:GMP synthase activity"/>
    <property type="evidence" value="ECO:0007669"/>
    <property type="project" value="InterPro"/>
</dbReference>
<evidence type="ECO:0000256" key="1">
    <source>
        <dbReference type="ARBA" id="ARBA00022598"/>
    </source>
</evidence>
<keyword evidence="4" id="KW-0658">Purine biosynthesis</keyword>
<proteinExistence type="predicted"/>
<gene>
    <name evidence="7" type="ORF">S12H4_29461</name>
</gene>
<accession>X1UZ14</accession>
<dbReference type="Gene3D" id="3.40.50.620">
    <property type="entry name" value="HUPs"/>
    <property type="match status" value="1"/>
</dbReference>
<comment type="caution">
    <text evidence="7">The sequence shown here is derived from an EMBL/GenBank/DDBJ whole genome shotgun (WGS) entry which is preliminary data.</text>
</comment>
<evidence type="ECO:0000313" key="7">
    <source>
        <dbReference type="EMBL" id="GAI97604.1"/>
    </source>
</evidence>
<evidence type="ECO:0000256" key="5">
    <source>
        <dbReference type="ARBA" id="ARBA00022840"/>
    </source>
</evidence>
<evidence type="ECO:0000256" key="3">
    <source>
        <dbReference type="ARBA" id="ARBA00022749"/>
    </source>
</evidence>
<evidence type="ECO:0000259" key="6">
    <source>
        <dbReference type="PROSITE" id="PS51553"/>
    </source>
</evidence>
<dbReference type="EMBL" id="BARW01016996">
    <property type="protein sequence ID" value="GAI97604.1"/>
    <property type="molecule type" value="Genomic_DNA"/>
</dbReference>
<keyword evidence="5" id="KW-0067">ATP-binding</keyword>
<reference evidence="7" key="1">
    <citation type="journal article" date="2014" name="Front. Microbiol.">
        <title>High frequency of phylogenetically diverse reductive dehalogenase-homologous genes in deep subseafloor sedimentary metagenomes.</title>
        <authorList>
            <person name="Kawai M."/>
            <person name="Futagami T."/>
            <person name="Toyoda A."/>
            <person name="Takaki Y."/>
            <person name="Nishi S."/>
            <person name="Hori S."/>
            <person name="Arai W."/>
            <person name="Tsubouchi T."/>
            <person name="Morono Y."/>
            <person name="Uchiyama I."/>
            <person name="Ito T."/>
            <person name="Fujiyama A."/>
            <person name="Inagaki F."/>
            <person name="Takami H."/>
        </authorList>
    </citation>
    <scope>NUCLEOTIDE SEQUENCE</scope>
    <source>
        <strain evidence="7">Expedition CK06-06</strain>
    </source>
</reference>
<dbReference type="InterPro" id="IPR014729">
    <property type="entry name" value="Rossmann-like_a/b/a_fold"/>
</dbReference>
<evidence type="ECO:0000256" key="2">
    <source>
        <dbReference type="ARBA" id="ARBA00022741"/>
    </source>
</evidence>
<dbReference type="PANTHER" id="PTHR11922">
    <property type="entry name" value="GMP SYNTHASE-RELATED"/>
    <property type="match status" value="1"/>
</dbReference>
<keyword evidence="2" id="KW-0547">Nucleotide-binding</keyword>
<dbReference type="PROSITE" id="PS51553">
    <property type="entry name" value="GMPS_ATP_PPASE"/>
    <property type="match status" value="1"/>
</dbReference>
<evidence type="ECO:0000256" key="4">
    <source>
        <dbReference type="ARBA" id="ARBA00022755"/>
    </source>
</evidence>
<name>X1UZ14_9ZZZZ</name>
<dbReference type="InterPro" id="IPR025777">
    <property type="entry name" value="GMPS_ATP_PPase_dom"/>
</dbReference>
<dbReference type="PANTHER" id="PTHR11922:SF2">
    <property type="entry name" value="GMP SYNTHASE [GLUTAMINE-HYDROLYZING]"/>
    <property type="match status" value="1"/>
</dbReference>